<dbReference type="GO" id="GO:0005886">
    <property type="term" value="C:plasma membrane"/>
    <property type="evidence" value="ECO:0007669"/>
    <property type="project" value="TreeGrafter"/>
</dbReference>
<evidence type="ECO:0000256" key="5">
    <source>
        <dbReference type="SAM" id="MobiDB-lite"/>
    </source>
</evidence>
<keyword evidence="2 6" id="KW-0812">Transmembrane</keyword>
<feature type="transmembrane region" description="Helical" evidence="6">
    <location>
        <begin position="212"/>
        <end position="232"/>
    </location>
</feature>
<feature type="transmembrane region" description="Helical" evidence="6">
    <location>
        <begin position="171"/>
        <end position="192"/>
    </location>
</feature>
<feature type="region of interest" description="Disordered" evidence="5">
    <location>
        <begin position="249"/>
        <end position="268"/>
    </location>
</feature>
<evidence type="ECO:0000256" key="2">
    <source>
        <dbReference type="ARBA" id="ARBA00022692"/>
    </source>
</evidence>
<keyword evidence="3 6" id="KW-1133">Transmembrane helix</keyword>
<dbReference type="PANTHER" id="PTHR23112">
    <property type="entry name" value="G PROTEIN-COUPLED RECEPTOR 157-RELATED"/>
    <property type="match status" value="1"/>
</dbReference>
<evidence type="ECO:0000256" key="3">
    <source>
        <dbReference type="ARBA" id="ARBA00022989"/>
    </source>
</evidence>
<organism evidence="7 8">
    <name type="scientific">Paramarasmius palmivorus</name>
    <dbReference type="NCBI Taxonomy" id="297713"/>
    <lineage>
        <taxon>Eukaryota</taxon>
        <taxon>Fungi</taxon>
        <taxon>Dikarya</taxon>
        <taxon>Basidiomycota</taxon>
        <taxon>Agaricomycotina</taxon>
        <taxon>Agaricomycetes</taxon>
        <taxon>Agaricomycetidae</taxon>
        <taxon>Agaricales</taxon>
        <taxon>Marasmiineae</taxon>
        <taxon>Marasmiaceae</taxon>
        <taxon>Paramarasmius</taxon>
    </lineage>
</organism>
<dbReference type="Gene3D" id="1.20.1070.10">
    <property type="entry name" value="Rhodopsin 7-helix transmembrane proteins"/>
    <property type="match status" value="1"/>
</dbReference>
<keyword evidence="4 6" id="KW-0472">Membrane</keyword>
<evidence type="ECO:0000256" key="6">
    <source>
        <dbReference type="SAM" id="Phobius"/>
    </source>
</evidence>
<name>A0AAW0CVP7_9AGAR</name>
<dbReference type="GO" id="GO:0004930">
    <property type="term" value="F:G protein-coupled receptor activity"/>
    <property type="evidence" value="ECO:0007669"/>
    <property type="project" value="TreeGrafter"/>
</dbReference>
<evidence type="ECO:0000313" key="7">
    <source>
        <dbReference type="EMBL" id="KAK7043180.1"/>
    </source>
</evidence>
<sequence>MRILDLCSTGRIDDFYAGCLTYTSFVEQLTLELSSFLLFCIALNLQLVVVHGVNGQRMEKFYLIISALLTIVLVVPPYAAGQYGWDPLEKDCWYTNDNRHERIIWQVTTQMAWTALTVIGEVICSTVVLVFMLQHNSRTRRIFASTRSFSHASSAPQVLHANRYKSIILRVALYPLASCCVNLLSVATALHSTLSNGIQDRTDYNVLLLSDFLYGGRAIVYALLAATDPALVRGVRALYSQMFGKHGITTSSDKTGETGSSGHGSHFHRPTQVFIELSTITSPASPEAIDKPATRNAPGEVVSDVLGDDKKNDSPSDPNASYLELGIAGPVEASSGLEFGEQTRRTRIRAEELQRRRSETQRKDREGQEAFRKQI</sequence>
<dbReference type="Proteomes" id="UP001383192">
    <property type="component" value="Unassembled WGS sequence"/>
</dbReference>
<evidence type="ECO:0000256" key="4">
    <source>
        <dbReference type="ARBA" id="ARBA00023136"/>
    </source>
</evidence>
<evidence type="ECO:0008006" key="9">
    <source>
        <dbReference type="Google" id="ProtNLM"/>
    </source>
</evidence>
<feature type="transmembrane region" description="Helical" evidence="6">
    <location>
        <begin position="33"/>
        <end position="54"/>
    </location>
</feature>
<proteinExistence type="predicted"/>
<dbReference type="AlphaFoldDB" id="A0AAW0CVP7"/>
<feature type="transmembrane region" description="Helical" evidence="6">
    <location>
        <begin position="111"/>
        <end position="133"/>
    </location>
</feature>
<feature type="compositionally biased region" description="Basic and acidic residues" evidence="5">
    <location>
        <begin position="341"/>
        <end position="375"/>
    </location>
</feature>
<comment type="caution">
    <text evidence="7">The sequence shown here is derived from an EMBL/GenBank/DDBJ whole genome shotgun (WGS) entry which is preliminary data.</text>
</comment>
<dbReference type="PANTHER" id="PTHR23112:SF0">
    <property type="entry name" value="TRANSMEMBRANE PROTEIN 116"/>
    <property type="match status" value="1"/>
</dbReference>
<accession>A0AAW0CVP7</accession>
<gene>
    <name evidence="7" type="ORF">VNI00_008534</name>
</gene>
<dbReference type="GO" id="GO:0007189">
    <property type="term" value="P:adenylate cyclase-activating G protein-coupled receptor signaling pathway"/>
    <property type="evidence" value="ECO:0007669"/>
    <property type="project" value="TreeGrafter"/>
</dbReference>
<reference evidence="7 8" key="1">
    <citation type="submission" date="2024-01" db="EMBL/GenBank/DDBJ databases">
        <title>A draft genome for a cacao thread blight-causing isolate of Paramarasmius palmivorus.</title>
        <authorList>
            <person name="Baruah I.K."/>
            <person name="Bukari Y."/>
            <person name="Amoako-Attah I."/>
            <person name="Meinhardt L.W."/>
            <person name="Bailey B.A."/>
            <person name="Cohen S.P."/>
        </authorList>
    </citation>
    <scope>NUCLEOTIDE SEQUENCE [LARGE SCALE GENOMIC DNA]</scope>
    <source>
        <strain evidence="7 8">GH-12</strain>
    </source>
</reference>
<feature type="transmembrane region" description="Helical" evidence="6">
    <location>
        <begin position="61"/>
        <end position="80"/>
    </location>
</feature>
<protein>
    <recommendedName>
        <fullName evidence="9">G-protein coupled receptors family 2 profile 2 domain-containing protein</fullName>
    </recommendedName>
</protein>
<evidence type="ECO:0000313" key="8">
    <source>
        <dbReference type="Proteomes" id="UP001383192"/>
    </source>
</evidence>
<keyword evidence="8" id="KW-1185">Reference proteome</keyword>
<dbReference type="EMBL" id="JAYKXP010000029">
    <property type="protein sequence ID" value="KAK7043180.1"/>
    <property type="molecule type" value="Genomic_DNA"/>
</dbReference>
<comment type="subcellular location">
    <subcellularLocation>
        <location evidence="1">Membrane</location>
        <topology evidence="1">Multi-pass membrane protein</topology>
    </subcellularLocation>
</comment>
<feature type="region of interest" description="Disordered" evidence="5">
    <location>
        <begin position="284"/>
        <end position="375"/>
    </location>
</feature>
<evidence type="ECO:0000256" key="1">
    <source>
        <dbReference type="ARBA" id="ARBA00004141"/>
    </source>
</evidence>